<feature type="transmembrane region" description="Helical" evidence="1">
    <location>
        <begin position="254"/>
        <end position="272"/>
    </location>
</feature>
<organism evidence="3 4">
    <name type="scientific">Paracidovorax wautersii</name>
    <dbReference type="NCBI Taxonomy" id="1177982"/>
    <lineage>
        <taxon>Bacteria</taxon>
        <taxon>Pseudomonadati</taxon>
        <taxon>Pseudomonadota</taxon>
        <taxon>Betaproteobacteria</taxon>
        <taxon>Burkholderiales</taxon>
        <taxon>Comamonadaceae</taxon>
        <taxon>Paracidovorax</taxon>
    </lineage>
</organism>
<feature type="transmembrane region" description="Helical" evidence="1">
    <location>
        <begin position="190"/>
        <end position="212"/>
    </location>
</feature>
<feature type="transmembrane region" description="Helical" evidence="1">
    <location>
        <begin position="110"/>
        <end position="132"/>
    </location>
</feature>
<keyword evidence="1" id="KW-0472">Membrane</keyword>
<protein>
    <submittedName>
        <fullName evidence="3">Riboflavin transporter</fullName>
    </submittedName>
</protein>
<dbReference type="PANTHER" id="PTHR22911:SF103">
    <property type="entry name" value="BLR2811 PROTEIN"/>
    <property type="match status" value="1"/>
</dbReference>
<feature type="transmembrane region" description="Helical" evidence="1">
    <location>
        <begin position="278"/>
        <end position="295"/>
    </location>
</feature>
<keyword evidence="1" id="KW-1133">Transmembrane helix</keyword>
<dbReference type="EMBL" id="WNDQ01000036">
    <property type="protein sequence ID" value="KAF1020375.1"/>
    <property type="molecule type" value="Genomic_DNA"/>
</dbReference>
<evidence type="ECO:0000313" key="3">
    <source>
        <dbReference type="EMBL" id="KAF1020375.1"/>
    </source>
</evidence>
<feature type="transmembrane region" description="Helical" evidence="1">
    <location>
        <begin position="224"/>
        <end position="242"/>
    </location>
</feature>
<accession>A0A7V8FMT8</accession>
<evidence type="ECO:0000259" key="2">
    <source>
        <dbReference type="Pfam" id="PF00892"/>
    </source>
</evidence>
<evidence type="ECO:0000313" key="4">
    <source>
        <dbReference type="Proteomes" id="UP000461670"/>
    </source>
</evidence>
<feature type="domain" description="EamA" evidence="2">
    <location>
        <begin position="19"/>
        <end position="155"/>
    </location>
</feature>
<dbReference type="GO" id="GO:0016020">
    <property type="term" value="C:membrane"/>
    <property type="evidence" value="ECO:0007669"/>
    <property type="project" value="InterPro"/>
</dbReference>
<dbReference type="SUPFAM" id="SSF103481">
    <property type="entry name" value="Multidrug resistance efflux transporter EmrE"/>
    <property type="match status" value="2"/>
</dbReference>
<name>A0A7V8FMT8_9BURK</name>
<evidence type="ECO:0000256" key="1">
    <source>
        <dbReference type="SAM" id="Phobius"/>
    </source>
</evidence>
<proteinExistence type="predicted"/>
<dbReference type="Gene3D" id="1.10.3730.20">
    <property type="match status" value="1"/>
</dbReference>
<dbReference type="AlphaFoldDB" id="A0A7V8FMT8"/>
<dbReference type="PANTHER" id="PTHR22911">
    <property type="entry name" value="ACYL-MALONYL CONDENSING ENZYME-RELATED"/>
    <property type="match status" value="1"/>
</dbReference>
<dbReference type="InterPro" id="IPR037185">
    <property type="entry name" value="EmrE-like"/>
</dbReference>
<comment type="caution">
    <text evidence="3">The sequence shown here is derived from an EMBL/GenBank/DDBJ whole genome shotgun (WGS) entry which is preliminary data.</text>
</comment>
<feature type="domain" description="EamA" evidence="2">
    <location>
        <begin position="165"/>
        <end position="295"/>
    </location>
</feature>
<dbReference type="Pfam" id="PF00892">
    <property type="entry name" value="EamA"/>
    <property type="match status" value="2"/>
</dbReference>
<feature type="transmembrane region" description="Helical" evidence="1">
    <location>
        <begin position="46"/>
        <end position="66"/>
    </location>
</feature>
<dbReference type="InterPro" id="IPR000620">
    <property type="entry name" value="EamA_dom"/>
</dbReference>
<keyword evidence="1" id="KW-0812">Transmembrane</keyword>
<feature type="transmembrane region" description="Helical" evidence="1">
    <location>
        <begin position="20"/>
        <end position="40"/>
    </location>
</feature>
<feature type="transmembrane region" description="Helical" evidence="1">
    <location>
        <begin position="87"/>
        <end position="104"/>
    </location>
</feature>
<sequence length="302" mass="31926">MPSPTAVTPASPTSSNRRAITFMVGAMACFICNDTIIKYLGESLPVSQLTVLRSVMVVALLMALPLTPLWQSPREAMPWRLLGNRWVVLRALCDATGTLLYLSALVHLPIANATAIGASLPLMLVALAALLLGERVGPVRALLVASGFLGVLLVVQPRLGGFGGWALVCLAGVVFHALRDFSTRQVPPQVPSRVISVASALAIGVVGGGLSLQHGWLPLSAPQWLLLLLAAVFLCGAYQCIITSLRTGELSVAAPLRYSSLIFALTLGYAIWGHVPNTLAWSGIALILLSGLLMLRAQRVSL</sequence>
<gene>
    <name evidence="3" type="primary">ribN_3</name>
    <name evidence="3" type="ORF">GAK30_02519</name>
</gene>
<dbReference type="Proteomes" id="UP000461670">
    <property type="component" value="Unassembled WGS sequence"/>
</dbReference>
<reference evidence="4" key="1">
    <citation type="journal article" date="2020" name="MBio">
        <title>Horizontal gene transfer to a defensive symbiont with a reduced genome amongst a multipartite beetle microbiome.</title>
        <authorList>
            <person name="Waterworth S.C."/>
            <person name="Florez L.V."/>
            <person name="Rees E.R."/>
            <person name="Hertweck C."/>
            <person name="Kaltenpoth M."/>
            <person name="Kwan J.C."/>
        </authorList>
    </citation>
    <scope>NUCLEOTIDE SEQUENCE [LARGE SCALE GENOMIC DNA]</scope>
</reference>
<feature type="transmembrane region" description="Helical" evidence="1">
    <location>
        <begin position="162"/>
        <end position="178"/>
    </location>
</feature>